<proteinExistence type="predicted"/>
<dbReference type="GO" id="GO:0044718">
    <property type="term" value="P:siderophore transmembrane transport"/>
    <property type="evidence" value="ECO:0007669"/>
    <property type="project" value="TreeGrafter"/>
</dbReference>
<evidence type="ECO:0000256" key="5">
    <source>
        <dbReference type="ARBA" id="ARBA00022729"/>
    </source>
</evidence>
<dbReference type="GO" id="GO:0009279">
    <property type="term" value="C:cell outer membrane"/>
    <property type="evidence" value="ECO:0007669"/>
    <property type="project" value="UniProtKB-SubCell"/>
</dbReference>
<dbReference type="Pfam" id="PF13620">
    <property type="entry name" value="CarboxypepD_reg"/>
    <property type="match status" value="1"/>
</dbReference>
<dbReference type="Gene3D" id="2.40.170.20">
    <property type="entry name" value="TonB-dependent receptor, beta-barrel domain"/>
    <property type="match status" value="1"/>
</dbReference>
<protein>
    <submittedName>
        <fullName evidence="9">Outer membrane receptor for ferrienterochelin and colicins</fullName>
    </submittedName>
</protein>
<keyword evidence="5 8" id="KW-0732">Signal</keyword>
<evidence type="ECO:0000256" key="3">
    <source>
        <dbReference type="ARBA" id="ARBA00022452"/>
    </source>
</evidence>
<dbReference type="PANTHER" id="PTHR30069">
    <property type="entry name" value="TONB-DEPENDENT OUTER MEMBRANE RECEPTOR"/>
    <property type="match status" value="1"/>
</dbReference>
<evidence type="ECO:0000256" key="7">
    <source>
        <dbReference type="ARBA" id="ARBA00023237"/>
    </source>
</evidence>
<reference evidence="9" key="1">
    <citation type="submission" date="2020-01" db="EMBL/GenBank/DDBJ databases">
        <authorList>
            <person name="Meier V. D."/>
            <person name="Meier V D."/>
        </authorList>
    </citation>
    <scope>NUCLEOTIDE SEQUENCE</scope>
    <source>
        <strain evidence="9">HLG_WM_MAG_10</strain>
    </source>
</reference>
<dbReference type="Gene3D" id="2.60.40.1120">
    <property type="entry name" value="Carboxypeptidase-like, regulatory domain"/>
    <property type="match status" value="1"/>
</dbReference>
<organism evidence="9">
    <name type="scientific">uncultured Aureispira sp</name>
    <dbReference type="NCBI Taxonomy" id="1331704"/>
    <lineage>
        <taxon>Bacteria</taxon>
        <taxon>Pseudomonadati</taxon>
        <taxon>Bacteroidota</taxon>
        <taxon>Saprospiria</taxon>
        <taxon>Saprospirales</taxon>
        <taxon>Saprospiraceae</taxon>
        <taxon>Aureispira</taxon>
        <taxon>environmental samples</taxon>
    </lineage>
</organism>
<keyword evidence="6" id="KW-0472">Membrane</keyword>
<dbReference type="GO" id="GO:0030246">
    <property type="term" value="F:carbohydrate binding"/>
    <property type="evidence" value="ECO:0007669"/>
    <property type="project" value="InterPro"/>
</dbReference>
<accession>A0A6S6UIP8</accession>
<evidence type="ECO:0000256" key="8">
    <source>
        <dbReference type="SAM" id="SignalP"/>
    </source>
</evidence>
<dbReference type="SUPFAM" id="SSF49452">
    <property type="entry name" value="Starch-binding domain-like"/>
    <property type="match status" value="1"/>
</dbReference>
<keyword evidence="3" id="KW-1134">Transmembrane beta strand</keyword>
<keyword evidence="4" id="KW-0812">Transmembrane</keyword>
<name>A0A6S6UIP8_9BACT</name>
<feature type="chain" id="PRO_5027580359" evidence="8">
    <location>
        <begin position="20"/>
        <end position="1260"/>
    </location>
</feature>
<dbReference type="PANTHER" id="PTHR30069:SF29">
    <property type="entry name" value="HEMOGLOBIN AND HEMOGLOBIN-HAPTOGLOBIN-BINDING PROTEIN 1-RELATED"/>
    <property type="match status" value="1"/>
</dbReference>
<evidence type="ECO:0000256" key="4">
    <source>
        <dbReference type="ARBA" id="ARBA00022692"/>
    </source>
</evidence>
<dbReference type="AlphaFoldDB" id="A0A6S6UIP8"/>
<dbReference type="EMBL" id="CACVAQ010000532">
    <property type="protein sequence ID" value="CAA6830064.1"/>
    <property type="molecule type" value="Genomic_DNA"/>
</dbReference>
<keyword evidence="2" id="KW-0813">Transport</keyword>
<dbReference type="InterPro" id="IPR036942">
    <property type="entry name" value="Beta-barrel_TonB_sf"/>
</dbReference>
<keyword evidence="7" id="KW-0998">Cell outer membrane</keyword>
<comment type="subcellular location">
    <subcellularLocation>
        <location evidence="1">Cell outer membrane</location>
        <topology evidence="1">Multi-pass membrane protein</topology>
    </subcellularLocation>
</comment>
<evidence type="ECO:0000256" key="6">
    <source>
        <dbReference type="ARBA" id="ARBA00023136"/>
    </source>
</evidence>
<sequence>MRYLILLSLLLLGSSTLWAQTSLLGKVIDTESEETLPFANLVLMQDGNQMAVITADFDGNYNFSNIEGGTYDLVTVYTGYPSLTIQGITISTNEAKTVDVLISSVIKIPETVVYTKKIIDPGKTISGATRGKEFIQNNPDRGIDAAVQSTTTVNALEPGEAMSSGGSRTTSNLTLLNGVPIIGGSAAIADLEIEEIQIMTSGIPAKYGNATGSITNIITKGPSSRFNGGIQLESSQLTDNFGTNTLNGYFSGPIIAKTMITALGDTVKRNGRAVKSTILGYRFSGSYFTTKDPRPSALSTFKLKDEKLTEILENPLVQNPSGTGTVYASDFLTADDLEKTNVRSNARNSYGQYSGTIEYKPSSDIFIAVGAEGRFNWGKSADIDNQLFNYQFNADQKSSNLGFRARFRHVVGATIPGNTEEDEAEASASFQPTFQNLSYELIASYNQNNFESEDARYGDRLWEYGYVGKFYESRRPVINIVDSSAVYNTQGEVIGYQAQIGHASFFNSFDRYEPNFDINPGLAAYNNLMAQPDPFNPNAPTNINQMEVINGLRTGGRTSAYGLFNAPHQTDADFSKSNSSQARGNIQVSFDLVTNQKSGNPMRHQIQLGGTFEQRIERSYTIDPFDLWNLAYQSTNSHISNATDRNRPTGEDYYDPFSQRNYKLYDALIRTDAEGNEVAMSQFGKNLRDALGFDKRDWVSVHELTADQMQLDWFEPSTLITGNQRVANYYGYDYKGNPLGTDVSFNDFFTATDENGVKTRPVAPNKPLYMAGYIQDKFVYKDIICNFGVRFDSYDANTSVLKDPYSIAGYETAAEFESNNSLYEAGQRAEYSRPDNIGDNFAVYVNQNSQDANVMGYRDGSQWYNAQGLPVNNASELGANFIPALKGFGTSEIDPQGQNYDPNQAFRDYKPSIIVMPRISLSFPISSESNFYANYDILSQRPPVGSYASAYDYYNFREITAGGNTINNPNLKPERTINYEVGFQQALTRFSKIKVSMVYKEERDLIQVQQYINAYPNTYSTFGNDDFSTTKAFKLEYETLRHENLRIIANYALQFSEGTGSNPVSSTGVAAQELKYVFALDFDQRHTFYANIDYRFKNGADYNGPKIGRVDLLENTGLSVSVNANSGRPYTKKQISGGLGTSFSDRITEGSINGARTPWNFRVGMKLDRSFVIGKHSKNPMYLNIYVRITNLLNTQNVFNVYPVTGSPSDDGFLSNSNSPGPGFADSQPESYEMLYDLVMNSPFNISRPRRIFLGLSFAF</sequence>
<dbReference type="GO" id="GO:0015344">
    <property type="term" value="F:siderophore uptake transmembrane transporter activity"/>
    <property type="evidence" value="ECO:0007669"/>
    <property type="project" value="TreeGrafter"/>
</dbReference>
<evidence type="ECO:0000256" key="2">
    <source>
        <dbReference type="ARBA" id="ARBA00022448"/>
    </source>
</evidence>
<dbReference type="SUPFAM" id="SSF56935">
    <property type="entry name" value="Porins"/>
    <property type="match status" value="1"/>
</dbReference>
<evidence type="ECO:0000256" key="1">
    <source>
        <dbReference type="ARBA" id="ARBA00004571"/>
    </source>
</evidence>
<evidence type="ECO:0000313" key="9">
    <source>
        <dbReference type="EMBL" id="CAA6830064.1"/>
    </source>
</evidence>
<keyword evidence="9" id="KW-0675">Receptor</keyword>
<gene>
    <name evidence="9" type="ORF">HELGO_WM26427</name>
</gene>
<dbReference type="InterPro" id="IPR039426">
    <property type="entry name" value="TonB-dep_rcpt-like"/>
</dbReference>
<feature type="signal peptide" evidence="8">
    <location>
        <begin position="1"/>
        <end position="19"/>
    </location>
</feature>
<dbReference type="InterPro" id="IPR013784">
    <property type="entry name" value="Carb-bd-like_fold"/>
</dbReference>